<dbReference type="Pfam" id="PF13412">
    <property type="entry name" value="HTH_24"/>
    <property type="match status" value="1"/>
</dbReference>
<sequence>MPRPERSDLRPIFYMRDTGEAKRRAQEAVRNDGLNVSVYDPNNRMPEHVRMTRQLLAKIEEDGATLANNSALRILIALIRRFQFAVAELDHAAPEPPEGNSAYRLRVCGCRAEIGQEELARELGISSNTVGRAIKTLKELDYIYNWGHGWYEIDADFAWCGPENIRQAYTMTQAMHPKHPNRLVVSLS</sequence>
<name>A0A8J2YBB9_9RHOB</name>
<evidence type="ECO:0000313" key="1">
    <source>
        <dbReference type="EMBL" id="GGE32367.1"/>
    </source>
</evidence>
<reference evidence="1" key="2">
    <citation type="submission" date="2020-09" db="EMBL/GenBank/DDBJ databases">
        <authorList>
            <person name="Sun Q."/>
            <person name="Sedlacek I."/>
        </authorList>
    </citation>
    <scope>NUCLEOTIDE SEQUENCE</scope>
    <source>
        <strain evidence="1">CCM 7684</strain>
    </source>
</reference>
<dbReference type="EMBL" id="BMCP01000001">
    <property type="protein sequence ID" value="GGE32367.1"/>
    <property type="molecule type" value="Genomic_DNA"/>
</dbReference>
<dbReference type="AlphaFoldDB" id="A0A8J2YBB9"/>
<evidence type="ECO:0000313" key="2">
    <source>
        <dbReference type="Proteomes" id="UP000602745"/>
    </source>
</evidence>
<reference evidence="1" key="1">
    <citation type="journal article" date="2014" name="Int. J. Syst. Evol. Microbiol.">
        <title>Complete genome sequence of Corynebacterium casei LMG S-19264T (=DSM 44701T), isolated from a smear-ripened cheese.</title>
        <authorList>
            <consortium name="US DOE Joint Genome Institute (JGI-PGF)"/>
            <person name="Walter F."/>
            <person name="Albersmeier A."/>
            <person name="Kalinowski J."/>
            <person name="Ruckert C."/>
        </authorList>
    </citation>
    <scope>NUCLEOTIDE SEQUENCE</scope>
    <source>
        <strain evidence="1">CCM 7684</strain>
    </source>
</reference>
<dbReference type="SUPFAM" id="SSF46785">
    <property type="entry name" value="Winged helix' DNA-binding domain"/>
    <property type="match status" value="1"/>
</dbReference>
<protein>
    <submittedName>
        <fullName evidence="1">Uncharacterized protein</fullName>
    </submittedName>
</protein>
<comment type="caution">
    <text evidence="1">The sequence shown here is derived from an EMBL/GenBank/DDBJ whole genome shotgun (WGS) entry which is preliminary data.</text>
</comment>
<dbReference type="Proteomes" id="UP000602745">
    <property type="component" value="Unassembled WGS sequence"/>
</dbReference>
<accession>A0A8J2YBB9</accession>
<keyword evidence="2" id="KW-1185">Reference proteome</keyword>
<gene>
    <name evidence="1" type="ORF">GCM10007276_07020</name>
</gene>
<dbReference type="InterPro" id="IPR036390">
    <property type="entry name" value="WH_DNA-bd_sf"/>
</dbReference>
<proteinExistence type="predicted"/>
<organism evidence="1 2">
    <name type="scientific">Agaricicola taiwanensis</name>
    <dbReference type="NCBI Taxonomy" id="591372"/>
    <lineage>
        <taxon>Bacteria</taxon>
        <taxon>Pseudomonadati</taxon>
        <taxon>Pseudomonadota</taxon>
        <taxon>Alphaproteobacteria</taxon>
        <taxon>Rhodobacterales</taxon>
        <taxon>Paracoccaceae</taxon>
        <taxon>Agaricicola</taxon>
    </lineage>
</organism>